<feature type="region of interest" description="Disordered" evidence="4">
    <location>
        <begin position="602"/>
        <end position="635"/>
    </location>
</feature>
<dbReference type="GeneTree" id="ENSGT00940000161434"/>
<keyword evidence="1" id="KW-0436">Ligase</keyword>
<dbReference type="GO" id="GO:0036064">
    <property type="term" value="C:ciliary basal body"/>
    <property type="evidence" value="ECO:0007669"/>
    <property type="project" value="Ensembl"/>
</dbReference>
<dbReference type="InterPro" id="IPR004344">
    <property type="entry name" value="TTL/TTLL_fam"/>
</dbReference>
<feature type="compositionally biased region" description="Basic and acidic residues" evidence="4">
    <location>
        <begin position="535"/>
        <end position="556"/>
    </location>
</feature>
<evidence type="ECO:0000313" key="5">
    <source>
        <dbReference type="Ensembl" id="ENSPTIP00000009551.1"/>
    </source>
</evidence>
<dbReference type="GO" id="GO:0001578">
    <property type="term" value="P:microtubule bundle formation"/>
    <property type="evidence" value="ECO:0007669"/>
    <property type="project" value="Ensembl"/>
</dbReference>
<dbReference type="Pfam" id="PF03133">
    <property type="entry name" value="TTL"/>
    <property type="match status" value="2"/>
</dbReference>
<keyword evidence="6" id="KW-1185">Reference proteome</keyword>
<dbReference type="GO" id="GO:0003353">
    <property type="term" value="P:positive regulation of cilium movement"/>
    <property type="evidence" value="ECO:0007669"/>
    <property type="project" value="Ensembl"/>
</dbReference>
<feature type="region of interest" description="Disordered" evidence="4">
    <location>
        <begin position="1"/>
        <end position="112"/>
    </location>
</feature>
<feature type="compositionally biased region" description="Basic residues" evidence="4">
    <location>
        <begin position="82"/>
        <end position="91"/>
    </location>
</feature>
<feature type="region of interest" description="Disordered" evidence="4">
    <location>
        <begin position="840"/>
        <end position="864"/>
    </location>
</feature>
<dbReference type="GO" id="GO:0051013">
    <property type="term" value="P:microtubule severing"/>
    <property type="evidence" value="ECO:0007669"/>
    <property type="project" value="Ensembl"/>
</dbReference>
<sequence>PLHSRSGSRLGVGRSAVGRDLPPASSQAGEMLQCLPLEGEEGADSEEQEDSSPEESKEIVTLVFMSENAGVQERLQNAPQQGKKKRKKKRLGPKDGEWGSVGERLHSRDPQWGPMRRAAQRYGLREGGETNDWTLYWTDYSVSLERVMEMKSYQKINHFPGMSEICRKDLLARNMSRMLKMFPKDFLFFPRTWCLPADWGDLQNYSRSRKNKTYICKPDSGCQGKGIFITRTVKDIKPGEDMICQLYISKVLLPWDYLFLATATSCSSFTGLWEMRGRGLAMGAEPSRSRPSDQGCDDDICMHLTNYSINKHSSNFVRDAQAGSKRKLSTFSVYMESHGYNTEQVWRDIEDVIIKTIISAHPIIKHNYHTCFPNHTLNSACFEILGFDILLDHKLKPWLLEVNHSPSFSTDSWLDKEVKDSLLYDTLVLINLGSCDKKKVLEEERQRGQFLQKCSRQTRIEEVKGFQAVWLEKTEKYEKENCGGFRLIYPTLNAEKYEKFFQGNSSLFQNTVASRAREVYARQLIQELRLKQEKKSFQTKEKKAETQGESAGERARGKSARSWPQKPQQEHKATAPVSRQNLQPLTLVSCTPELLLSVRDAKTNETDSSLAPEAPTKEAGPARRHTSAPDLRHSSLLGCPGLELGNPLSRIKEVKSASTVNIFTSTEPLTSVETSPDSTTQDSDSPESLPSMTAKTSSECSSPKTDKAVLKYRQHHISQHLLQGKISKISLPTNSQSFLGNLNQSWALLKSDTRKQSLMSELLTRVPLREKLSLFPAQDNPKLVLSNKSQNHSLPWECCWGGQSSGRKRRLHVSSLVLLHHRPSYNVSLKDLLVVATPARLDPRPGRSHRGSVQSQPDRWPKRM</sequence>
<dbReference type="GO" id="GO:0015631">
    <property type="term" value="F:tubulin binding"/>
    <property type="evidence" value="ECO:0007669"/>
    <property type="project" value="Ensembl"/>
</dbReference>
<feature type="region of interest" description="Disordered" evidence="4">
    <location>
        <begin position="667"/>
        <end position="704"/>
    </location>
</feature>
<dbReference type="Gene3D" id="3.30.470.20">
    <property type="entry name" value="ATP-grasp fold, B domain"/>
    <property type="match status" value="1"/>
</dbReference>
<evidence type="ECO:0000256" key="4">
    <source>
        <dbReference type="SAM" id="MobiDB-lite"/>
    </source>
</evidence>
<keyword evidence="2" id="KW-0547">Nucleotide-binding</keyword>
<evidence type="ECO:0000256" key="2">
    <source>
        <dbReference type="ARBA" id="ARBA00022741"/>
    </source>
</evidence>
<organism evidence="5 6">
    <name type="scientific">Panthera tigris altaica</name>
    <name type="common">Siberian tiger</name>
    <dbReference type="NCBI Taxonomy" id="74533"/>
    <lineage>
        <taxon>Eukaryota</taxon>
        <taxon>Metazoa</taxon>
        <taxon>Chordata</taxon>
        <taxon>Craniata</taxon>
        <taxon>Vertebrata</taxon>
        <taxon>Euteleostomi</taxon>
        <taxon>Mammalia</taxon>
        <taxon>Eutheria</taxon>
        <taxon>Laurasiatheria</taxon>
        <taxon>Carnivora</taxon>
        <taxon>Feliformia</taxon>
        <taxon>Felidae</taxon>
        <taxon>Pantherinae</taxon>
        <taxon>Panthera</taxon>
    </lineage>
</organism>
<dbReference type="Ensembl" id="ENSPTIT00000013473.1">
    <property type="protein sequence ID" value="ENSPTIP00000009551.1"/>
    <property type="gene ID" value="ENSPTIG00000010570.1"/>
</dbReference>
<dbReference type="Proteomes" id="UP000675900">
    <property type="component" value="Unassembled WGS sequence"/>
</dbReference>
<dbReference type="AlphaFoldDB" id="A0A8C9M5B7"/>
<dbReference type="GO" id="GO:0097731">
    <property type="term" value="C:9+0 non-motile cilium"/>
    <property type="evidence" value="ECO:0007669"/>
    <property type="project" value="Ensembl"/>
</dbReference>
<feature type="compositionally biased region" description="Basic and acidic residues" evidence="4">
    <location>
        <begin position="92"/>
        <end position="109"/>
    </location>
</feature>
<reference evidence="5" key="2">
    <citation type="submission" date="2025-09" db="UniProtKB">
        <authorList>
            <consortium name="Ensembl"/>
        </authorList>
    </citation>
    <scope>IDENTIFICATION</scope>
</reference>
<protein>
    <submittedName>
        <fullName evidence="5">Tubulin tyrosine ligase like 6</fullName>
    </submittedName>
</protein>
<dbReference type="PANTHER" id="PTHR12241">
    <property type="entry name" value="TUBULIN POLYGLUTAMYLASE"/>
    <property type="match status" value="1"/>
</dbReference>
<dbReference type="GO" id="GO:0060296">
    <property type="term" value="P:regulation of cilium beat frequency involved in ciliary motility"/>
    <property type="evidence" value="ECO:0007669"/>
    <property type="project" value="Ensembl"/>
</dbReference>
<gene>
    <name evidence="5" type="primary">TTLL6</name>
</gene>
<feature type="compositionally biased region" description="Acidic residues" evidence="4">
    <location>
        <begin position="38"/>
        <end position="53"/>
    </location>
</feature>
<dbReference type="PROSITE" id="PS51221">
    <property type="entry name" value="TTL"/>
    <property type="match status" value="1"/>
</dbReference>
<feature type="compositionally biased region" description="Low complexity" evidence="4">
    <location>
        <begin position="1"/>
        <end position="19"/>
    </location>
</feature>
<reference evidence="5" key="1">
    <citation type="submission" date="2025-08" db="UniProtKB">
        <authorList>
            <consortium name="Ensembl"/>
        </authorList>
    </citation>
    <scope>IDENTIFICATION</scope>
</reference>
<dbReference type="GO" id="GO:0005524">
    <property type="term" value="F:ATP binding"/>
    <property type="evidence" value="ECO:0007669"/>
    <property type="project" value="UniProtKB-KW"/>
</dbReference>
<proteinExistence type="predicted"/>
<dbReference type="SUPFAM" id="SSF56059">
    <property type="entry name" value="Glutathione synthetase ATP-binding domain-like"/>
    <property type="match status" value="1"/>
</dbReference>
<evidence type="ECO:0000256" key="1">
    <source>
        <dbReference type="ARBA" id="ARBA00022598"/>
    </source>
</evidence>
<dbReference type="PANTHER" id="PTHR12241:SF96">
    <property type="entry name" value="TUBULIN POLYGLUTAMYLASE TTLL6"/>
    <property type="match status" value="1"/>
</dbReference>
<dbReference type="GO" id="GO:0070740">
    <property type="term" value="F:tubulin-glutamic acid ligase activity"/>
    <property type="evidence" value="ECO:0007669"/>
    <property type="project" value="Ensembl"/>
</dbReference>
<feature type="region of interest" description="Disordered" evidence="4">
    <location>
        <begin position="535"/>
        <end position="580"/>
    </location>
</feature>
<accession>A0A8C9M5B7</accession>
<evidence type="ECO:0000313" key="6">
    <source>
        <dbReference type="Proteomes" id="UP000675900"/>
    </source>
</evidence>
<evidence type="ECO:0000256" key="3">
    <source>
        <dbReference type="ARBA" id="ARBA00022840"/>
    </source>
</evidence>
<keyword evidence="3" id="KW-0067">ATP-binding</keyword>
<feature type="compositionally biased region" description="Low complexity" evidence="4">
    <location>
        <begin position="673"/>
        <end position="688"/>
    </location>
</feature>
<feature type="compositionally biased region" description="Polar residues" evidence="4">
    <location>
        <begin position="690"/>
        <end position="703"/>
    </location>
</feature>
<name>A0A8C9M5B7_PANTA</name>